<evidence type="ECO:0000313" key="2">
    <source>
        <dbReference type="EMBL" id="KMO71139.1"/>
    </source>
</evidence>
<sequence length="139" mass="14084" precursor="true">MTTVATKFQVTAAAAAVAVGAAFAPVAANAAPAIQLPAAPSFADLPLQPKGPVYIVTATSLQLVSVFLDQSAKSQDRRATRLEAFAAANPDSFFGQLAATRAAQLRKNEAISRGVKFDVCLGGNSVGIGPYGTVSTGSC</sequence>
<comment type="caution">
    <text evidence="2">The sequence shown here is derived from an EMBL/GenBank/DDBJ whole genome shotgun (WGS) entry which is preliminary data.</text>
</comment>
<dbReference type="AlphaFoldDB" id="A0A0J6VLN6"/>
<dbReference type="Proteomes" id="UP000036513">
    <property type="component" value="Unassembled WGS sequence"/>
</dbReference>
<evidence type="ECO:0000313" key="3">
    <source>
        <dbReference type="Proteomes" id="UP000036513"/>
    </source>
</evidence>
<accession>A0A0J6VLN6</accession>
<gene>
    <name evidence="2" type="ORF">MCHLDSM_04668</name>
</gene>
<evidence type="ECO:0000256" key="1">
    <source>
        <dbReference type="SAM" id="SignalP"/>
    </source>
</evidence>
<feature type="chain" id="PRO_5005283309" evidence="1">
    <location>
        <begin position="31"/>
        <end position="139"/>
    </location>
</feature>
<dbReference type="RefSeq" id="WP_048472019.1">
    <property type="nucleotide sequence ID" value="NZ_JYNL01000060.1"/>
</dbReference>
<feature type="signal peptide" evidence="1">
    <location>
        <begin position="1"/>
        <end position="30"/>
    </location>
</feature>
<reference evidence="2 3" key="1">
    <citation type="journal article" date="2015" name="Genome Biol. Evol.">
        <title>Characterization of Three Mycobacterium spp. with Potential Use in Bioremediation by Genome Sequencing and Comparative Genomics.</title>
        <authorList>
            <person name="Das S."/>
            <person name="Pettersson B.M."/>
            <person name="Behra P.R."/>
            <person name="Ramesh M."/>
            <person name="Dasgupta S."/>
            <person name="Bhattacharya A."/>
            <person name="Kirsebom L.A."/>
        </authorList>
    </citation>
    <scope>NUCLEOTIDE SEQUENCE [LARGE SCALE GENOMIC DNA]</scope>
    <source>
        <strain evidence="2 3">DSM 43826</strain>
    </source>
</reference>
<keyword evidence="3" id="KW-1185">Reference proteome</keyword>
<protein>
    <submittedName>
        <fullName evidence="2">Uncharacterized protein</fullName>
    </submittedName>
</protein>
<keyword evidence="1" id="KW-0732">Signal</keyword>
<name>A0A0J6VLN6_9MYCO</name>
<organism evidence="2 3">
    <name type="scientific">Mycolicibacterium chlorophenolicum</name>
    <dbReference type="NCBI Taxonomy" id="37916"/>
    <lineage>
        <taxon>Bacteria</taxon>
        <taxon>Bacillati</taxon>
        <taxon>Actinomycetota</taxon>
        <taxon>Actinomycetes</taxon>
        <taxon>Mycobacteriales</taxon>
        <taxon>Mycobacteriaceae</taxon>
        <taxon>Mycolicibacterium</taxon>
    </lineage>
</organism>
<dbReference type="PATRIC" id="fig|37916.4.peg.4669"/>
<proteinExistence type="predicted"/>
<dbReference type="EMBL" id="JYNL01000060">
    <property type="protein sequence ID" value="KMO71139.1"/>
    <property type="molecule type" value="Genomic_DNA"/>
</dbReference>